<keyword evidence="3 5" id="KW-0012">Acyltransferase</keyword>
<proteinExistence type="inferred from homology"/>
<dbReference type="Pfam" id="PF00108">
    <property type="entry name" value="Thiolase_N"/>
    <property type="match status" value="1"/>
</dbReference>
<dbReference type="GO" id="GO:0006635">
    <property type="term" value="P:fatty acid beta-oxidation"/>
    <property type="evidence" value="ECO:0007669"/>
    <property type="project" value="TreeGrafter"/>
</dbReference>
<evidence type="ECO:0000313" key="8">
    <source>
        <dbReference type="EMBL" id="MDT4287387.1"/>
    </source>
</evidence>
<dbReference type="InterPro" id="IPR016039">
    <property type="entry name" value="Thiolase-like"/>
</dbReference>
<feature type="domain" description="Thiolase N-terminal" evidence="6">
    <location>
        <begin position="5"/>
        <end position="251"/>
    </location>
</feature>
<dbReference type="Gene3D" id="3.40.47.10">
    <property type="match status" value="2"/>
</dbReference>
<reference evidence="8 11" key="2">
    <citation type="submission" date="2023-08" db="EMBL/GenBank/DDBJ databases">
        <title>Genomic surveillance of Staphylococcus haemolyticus neonatal outbreak in southern France.</title>
        <authorList>
            <person name="Magnan C."/>
            <person name="Morsli M."/>
            <person name="Thiery B."/>
            <person name="Salipante F."/>
            <person name="Attar J."/>
            <person name="Massimo D.M."/>
            <person name="Ory J."/>
            <person name="Pantel A."/>
            <person name="Lavigne J.-P."/>
        </authorList>
    </citation>
    <scope>NUCLEOTIDE SEQUENCE [LARGE SCALE GENOMIC DNA]</scope>
    <source>
        <strain evidence="8 11">NSH026</strain>
    </source>
</reference>
<dbReference type="GO" id="GO:0005737">
    <property type="term" value="C:cytoplasm"/>
    <property type="evidence" value="ECO:0007669"/>
    <property type="project" value="UniProtKB-ARBA"/>
</dbReference>
<evidence type="ECO:0000313" key="10">
    <source>
        <dbReference type="Proteomes" id="UP000053523"/>
    </source>
</evidence>
<organism evidence="9 10">
    <name type="scientific">Staphylococcus haemolyticus</name>
    <dbReference type="NCBI Taxonomy" id="1283"/>
    <lineage>
        <taxon>Bacteria</taxon>
        <taxon>Bacillati</taxon>
        <taxon>Bacillota</taxon>
        <taxon>Bacilli</taxon>
        <taxon>Bacillales</taxon>
        <taxon>Staphylococcaceae</taxon>
        <taxon>Staphylococcus</taxon>
    </lineage>
</organism>
<dbReference type="GO" id="GO:0003988">
    <property type="term" value="F:acetyl-CoA C-acyltransferase activity"/>
    <property type="evidence" value="ECO:0007669"/>
    <property type="project" value="TreeGrafter"/>
</dbReference>
<evidence type="ECO:0000256" key="5">
    <source>
        <dbReference type="RuleBase" id="RU003557"/>
    </source>
</evidence>
<name>A0A2J9WZI5_STAHA</name>
<dbReference type="InterPro" id="IPR020617">
    <property type="entry name" value="Thiolase_C"/>
</dbReference>
<evidence type="ECO:0000256" key="3">
    <source>
        <dbReference type="ARBA" id="ARBA00023315"/>
    </source>
</evidence>
<comment type="similarity">
    <text evidence="1 5">Belongs to the thiolase-like superfamily. Thiolase family.</text>
</comment>
<dbReference type="NCBIfam" id="TIGR01930">
    <property type="entry name" value="AcCoA-C-Actrans"/>
    <property type="match status" value="1"/>
</dbReference>
<keyword evidence="2 5" id="KW-0808">Transferase</keyword>
<evidence type="ECO:0000313" key="11">
    <source>
        <dbReference type="Proteomes" id="UP001269271"/>
    </source>
</evidence>
<keyword evidence="11" id="KW-1185">Reference proteome</keyword>
<dbReference type="InterPro" id="IPR050215">
    <property type="entry name" value="Thiolase-like_sf_Thiolase"/>
</dbReference>
<comment type="caution">
    <text evidence="9">The sequence shown here is derived from an EMBL/GenBank/DDBJ whole genome shotgun (WGS) entry which is preliminary data.</text>
</comment>
<dbReference type="RefSeq" id="WP_037552426.1">
    <property type="nucleotide sequence ID" value="NZ_CAJCGD010000005.1"/>
</dbReference>
<dbReference type="CDD" id="cd00751">
    <property type="entry name" value="thiolase"/>
    <property type="match status" value="1"/>
</dbReference>
<dbReference type="InterPro" id="IPR002155">
    <property type="entry name" value="Thiolase"/>
</dbReference>
<dbReference type="AlphaFoldDB" id="A0A2J9WZI5"/>
<dbReference type="PROSITE" id="PS00737">
    <property type="entry name" value="THIOLASE_2"/>
    <property type="match status" value="1"/>
</dbReference>
<reference evidence="9 10" key="1">
    <citation type="submission" date="2017-12" db="EMBL/GenBank/DDBJ databases">
        <title>FDA dAtabase for Regulatory Grade micrObial Sequences (FDA-ARGOS): Supporting development and validation of Infectious Disease Dx tests.</title>
        <authorList>
            <person name="Hoffmann M."/>
            <person name="Allard M."/>
            <person name="Evans P."/>
            <person name="Brown E."/>
            <person name="Tallon L."/>
            <person name="Sadzewicz L."/>
            <person name="Sengamalay N."/>
            <person name="Ott S."/>
            <person name="Godinez A."/>
            <person name="Nagaraj S."/>
            <person name="Vavikolanu K."/>
            <person name="Aluvathingal J."/>
            <person name="Nadendla S."/>
            <person name="Sichtig H."/>
        </authorList>
    </citation>
    <scope>NUCLEOTIDE SEQUENCE [LARGE SCALE GENOMIC DNA]</scope>
    <source>
        <strain evidence="9 10">FDAARGOS_148</strain>
    </source>
</reference>
<evidence type="ECO:0000256" key="4">
    <source>
        <dbReference type="ARBA" id="ARBA00040726"/>
    </source>
</evidence>
<dbReference type="Proteomes" id="UP001269271">
    <property type="component" value="Unassembled WGS sequence"/>
</dbReference>
<accession>A0A2J9WZI5</accession>
<dbReference type="SUPFAM" id="SSF53901">
    <property type="entry name" value="Thiolase-like"/>
    <property type="match status" value="2"/>
</dbReference>
<gene>
    <name evidence="9" type="ORF">AL503_005210</name>
    <name evidence="8" type="ORF">RO950_10385</name>
</gene>
<feature type="domain" description="Thiolase C-terminal" evidence="7">
    <location>
        <begin position="265"/>
        <end position="378"/>
    </location>
</feature>
<dbReference type="InterPro" id="IPR020616">
    <property type="entry name" value="Thiolase_N"/>
</dbReference>
<dbReference type="InterPro" id="IPR020613">
    <property type="entry name" value="Thiolase_CS"/>
</dbReference>
<dbReference type="PIRSF" id="PIRSF000429">
    <property type="entry name" value="Ac-CoA_Ac_transf"/>
    <property type="match status" value="1"/>
</dbReference>
<evidence type="ECO:0000259" key="6">
    <source>
        <dbReference type="Pfam" id="PF00108"/>
    </source>
</evidence>
<dbReference type="GO" id="GO:0010124">
    <property type="term" value="P:phenylacetate catabolic process"/>
    <property type="evidence" value="ECO:0007669"/>
    <property type="project" value="TreeGrafter"/>
</dbReference>
<dbReference type="EMBL" id="JAVSOO010000031">
    <property type="protein sequence ID" value="MDT4287387.1"/>
    <property type="molecule type" value="Genomic_DNA"/>
</dbReference>
<dbReference type="EMBL" id="LORN02000015">
    <property type="protein sequence ID" value="PNN20220.1"/>
    <property type="molecule type" value="Genomic_DNA"/>
</dbReference>
<evidence type="ECO:0000259" key="7">
    <source>
        <dbReference type="Pfam" id="PF02803"/>
    </source>
</evidence>
<evidence type="ECO:0000313" key="9">
    <source>
        <dbReference type="EMBL" id="PNN20220.1"/>
    </source>
</evidence>
<dbReference type="Pfam" id="PF02803">
    <property type="entry name" value="Thiolase_C"/>
    <property type="match status" value="1"/>
</dbReference>
<sequence length="381" mass="41615">MKEAVVIWAKRTPFGKYGGALRHLEPEALLLPLFQNLKQTFPEVMDQVDDVVLGNVVGNGGNVARKSLLEAGLNHRISGITLDRQCGSGLESIIYACRMVQCEAGKVFIAGGVESTSRAPWKIKRPQSVYEMQLPQFFERASFAPEGQDPSMIEAAENVAQHYNISRNDQDLFAARSHRFVATHFNNGDINREIVPLTIKGALFDRDESLKQNLTEARLHRLRPILPNGTVTVGNSCMKNDGAGIALIMEKEMAVAMGIKWGMLYRDAVTTGVDPTLLGIGPVPAISQLLKRQKLNIEDISAIELNEAFSSQVLASINELHLGLDKVNQWGGAIATGHPYSASGAALVARLLNLPNWQYGIATMGIGGGMGNAVLFEKWRQ</sequence>
<dbReference type="PANTHER" id="PTHR43853">
    <property type="entry name" value="3-KETOACYL-COA THIOLASE, PEROXISOMAL"/>
    <property type="match status" value="1"/>
</dbReference>
<protein>
    <recommendedName>
        <fullName evidence="4">Putative acetyl-CoA C-acetyltransferase VraB</fullName>
    </recommendedName>
</protein>
<dbReference type="PANTHER" id="PTHR43853:SF3">
    <property type="entry name" value="ACETYL-COA C-ACETYLTRANSFERASE YHFS-RELATED"/>
    <property type="match status" value="1"/>
</dbReference>
<evidence type="ECO:0000256" key="2">
    <source>
        <dbReference type="ARBA" id="ARBA00022679"/>
    </source>
</evidence>
<evidence type="ECO:0000256" key="1">
    <source>
        <dbReference type="ARBA" id="ARBA00010982"/>
    </source>
</evidence>
<dbReference type="Proteomes" id="UP000053523">
    <property type="component" value="Unassembled WGS sequence"/>
</dbReference>